<keyword evidence="3" id="KW-0677">Repeat</keyword>
<dbReference type="InterPro" id="IPR013087">
    <property type="entry name" value="Znf_C2H2_type"/>
</dbReference>
<evidence type="ECO:0000256" key="4">
    <source>
        <dbReference type="ARBA" id="ARBA00022771"/>
    </source>
</evidence>
<keyword evidence="7" id="KW-0238">DNA-binding</keyword>
<evidence type="ECO:0000256" key="10">
    <source>
        <dbReference type="PROSITE-ProRule" id="PRU00042"/>
    </source>
</evidence>
<evidence type="ECO:0000256" key="5">
    <source>
        <dbReference type="ARBA" id="ARBA00022833"/>
    </source>
</evidence>
<proteinExistence type="predicted"/>
<evidence type="ECO:0000313" key="13">
    <source>
        <dbReference type="EMBL" id="JAR88333.1"/>
    </source>
</evidence>
<dbReference type="PANTHER" id="PTHR24408:SF58">
    <property type="entry name" value="TRANSCRIPTION FACTOR (TFIIIA), PUTATIVE (AFU_ORTHOLOGUE AFUA_1G05150)-RELATED"/>
    <property type="match status" value="1"/>
</dbReference>
<feature type="domain" description="C2H2-type" evidence="12">
    <location>
        <begin position="476"/>
        <end position="503"/>
    </location>
</feature>
<keyword evidence="5" id="KW-0862">Zinc</keyword>
<comment type="subcellular location">
    <subcellularLocation>
        <location evidence="1">Nucleus</location>
    </subcellularLocation>
</comment>
<feature type="domain" description="C2H2-type" evidence="12">
    <location>
        <begin position="416"/>
        <end position="443"/>
    </location>
</feature>
<name>A0A147BC36_IXORI</name>
<dbReference type="PROSITE" id="PS00028">
    <property type="entry name" value="ZINC_FINGER_C2H2_1"/>
    <property type="match status" value="4"/>
</dbReference>
<evidence type="ECO:0000256" key="2">
    <source>
        <dbReference type="ARBA" id="ARBA00022723"/>
    </source>
</evidence>
<feature type="non-terminal residue" evidence="13">
    <location>
        <position position="1"/>
    </location>
</feature>
<feature type="domain" description="C2H2-type" evidence="12">
    <location>
        <begin position="502"/>
        <end position="531"/>
    </location>
</feature>
<dbReference type="GO" id="GO:0008270">
    <property type="term" value="F:zinc ion binding"/>
    <property type="evidence" value="ECO:0007669"/>
    <property type="project" value="UniProtKB-KW"/>
</dbReference>
<dbReference type="Pfam" id="PF00096">
    <property type="entry name" value="zf-C2H2"/>
    <property type="match status" value="3"/>
</dbReference>
<dbReference type="FunFam" id="3.30.160.60:FF:000325">
    <property type="entry name" value="ZFP90 zinc finger protein"/>
    <property type="match status" value="1"/>
</dbReference>
<reference evidence="13" key="1">
    <citation type="journal article" date="2018" name="PLoS Negl. Trop. Dis.">
        <title>Sialome diversity of ticks revealed by RNAseq of single tick salivary glands.</title>
        <authorList>
            <person name="Perner J."/>
            <person name="Kropackova S."/>
            <person name="Kopacek P."/>
            <person name="Ribeiro J.M."/>
        </authorList>
    </citation>
    <scope>NUCLEOTIDE SEQUENCE</scope>
    <source>
        <strain evidence="13">Siblings of single egg batch collected in Ceske Budejovice</strain>
        <tissue evidence="13">Salivary glands</tissue>
    </source>
</reference>
<evidence type="ECO:0000256" key="7">
    <source>
        <dbReference type="ARBA" id="ARBA00023125"/>
    </source>
</evidence>
<accession>A0A147BC36</accession>
<dbReference type="AlphaFoldDB" id="A0A147BC36"/>
<organism evidence="13">
    <name type="scientific">Ixodes ricinus</name>
    <name type="common">Common tick</name>
    <name type="synonym">Acarus ricinus</name>
    <dbReference type="NCBI Taxonomy" id="34613"/>
    <lineage>
        <taxon>Eukaryota</taxon>
        <taxon>Metazoa</taxon>
        <taxon>Ecdysozoa</taxon>
        <taxon>Arthropoda</taxon>
        <taxon>Chelicerata</taxon>
        <taxon>Arachnida</taxon>
        <taxon>Acari</taxon>
        <taxon>Parasitiformes</taxon>
        <taxon>Ixodida</taxon>
        <taxon>Ixodoidea</taxon>
        <taxon>Ixodidae</taxon>
        <taxon>Ixodinae</taxon>
        <taxon>Ixodes</taxon>
    </lineage>
</organism>
<dbReference type="PROSITE" id="PS50157">
    <property type="entry name" value="ZINC_FINGER_C2H2_2"/>
    <property type="match status" value="6"/>
</dbReference>
<dbReference type="EMBL" id="GEGO01007071">
    <property type="protein sequence ID" value="JAR88333.1"/>
    <property type="molecule type" value="Transcribed_RNA"/>
</dbReference>
<sequence length="789" mass="87325">EDNEEDTHLCLRCSATISGLKNYIAHRKHNCSKTARYNNAIAPVASPIPEQHYEPSALRADDFFSSLELQSIQAVVPSDAHGSSAANKSSQADDDLEEAEDSDSDLYPPTSHTGGKWKPGCRPDGRSQWKTTLFPAEHPYESREPSSAIKEFWCVPCKRLYRSKSQFSRHQQTSYHLKRAGGTSASQVRTSERLVSSLFAANHSKIAARSHVQGAKMKTHKNTKKCDEALAFSCLTCNENSSVREHLKDGAKAKDFQNKTLSRTKQQCHVCGYRCHGSSTLNFHMCKPKQHDGKYTGILSSGAQPANNSSTNMKDSACTNSAKEKELQIQNAACKINSSPNMEQDLEENQCGASDSGLNYKASEILVQSETVVSGKESSKGTCNGVTRLPCPYCQQLVSKSYFKLHMNKHTGAKPFSCRLCGRTFAHRSTLSTHMKHHQGIRKFQCPQCDFRAVRGSMLRRHELAVHQPTQSAQTYSCDACSTKHSSRESLRRHSTRHNAEYACSVADCGRTFQDASGLKQHSLTHNGTPLYLCEACGHMTKSAHHLVKHQRRHNGERPFKCPHCDYRASRNSQLHRHSRIHTGLKPYSCPYCSYQCNNQENIRKHILKTKKHVGKKMYPCSHCNFSCNDFIGYRDHIRQNHRKDCNDEDVSDPLVGAKNTATREQSGSFNLEIDGGCDAQGSRETAVAKSPALPEPAVFLTISGLSEPGSDTRSATASRIALLTEKTSLPGGSGELVTCAENDLTDTTEGILLPGGLDGDLNDQLSEQVNFSGLDSQDMVYVLAESEQ</sequence>
<dbReference type="SMART" id="SM00355">
    <property type="entry name" value="ZnF_C2H2"/>
    <property type="match status" value="12"/>
</dbReference>
<keyword evidence="6" id="KW-0805">Transcription regulation</keyword>
<evidence type="ECO:0000256" key="3">
    <source>
        <dbReference type="ARBA" id="ARBA00022737"/>
    </source>
</evidence>
<dbReference type="GO" id="GO:0000981">
    <property type="term" value="F:DNA-binding transcription factor activity, RNA polymerase II-specific"/>
    <property type="evidence" value="ECO:0007669"/>
    <property type="project" value="TreeGrafter"/>
</dbReference>
<protein>
    <recommendedName>
        <fullName evidence="12">C2H2-type domain-containing protein</fullName>
    </recommendedName>
</protein>
<feature type="domain" description="C2H2-type" evidence="12">
    <location>
        <begin position="532"/>
        <end position="559"/>
    </location>
</feature>
<dbReference type="SUPFAM" id="SSF57667">
    <property type="entry name" value="beta-beta-alpha zinc fingers"/>
    <property type="match status" value="6"/>
</dbReference>
<evidence type="ECO:0000256" key="11">
    <source>
        <dbReference type="SAM" id="MobiDB-lite"/>
    </source>
</evidence>
<evidence type="ECO:0000256" key="1">
    <source>
        <dbReference type="ARBA" id="ARBA00004123"/>
    </source>
</evidence>
<evidence type="ECO:0000256" key="6">
    <source>
        <dbReference type="ARBA" id="ARBA00023015"/>
    </source>
</evidence>
<feature type="domain" description="C2H2-type" evidence="12">
    <location>
        <begin position="560"/>
        <end position="587"/>
    </location>
</feature>
<feature type="region of interest" description="Disordered" evidence="11">
    <location>
        <begin position="75"/>
        <end position="123"/>
    </location>
</feature>
<keyword evidence="4 10" id="KW-0863">Zinc-finger</keyword>
<dbReference type="FunFam" id="3.30.160.60:FF:002343">
    <property type="entry name" value="Zinc finger protein 33A"/>
    <property type="match status" value="1"/>
</dbReference>
<keyword evidence="2" id="KW-0479">Metal-binding</keyword>
<dbReference type="InterPro" id="IPR036236">
    <property type="entry name" value="Znf_C2H2_sf"/>
</dbReference>
<evidence type="ECO:0000259" key="12">
    <source>
        <dbReference type="PROSITE" id="PS50157"/>
    </source>
</evidence>
<dbReference type="GO" id="GO:0005634">
    <property type="term" value="C:nucleus"/>
    <property type="evidence" value="ECO:0007669"/>
    <property type="project" value="UniProtKB-SubCell"/>
</dbReference>
<keyword evidence="8" id="KW-0804">Transcription</keyword>
<dbReference type="PANTHER" id="PTHR24408">
    <property type="entry name" value="ZINC FINGER PROTEIN"/>
    <property type="match status" value="1"/>
</dbReference>
<dbReference type="GO" id="GO:0043565">
    <property type="term" value="F:sequence-specific DNA binding"/>
    <property type="evidence" value="ECO:0007669"/>
    <property type="project" value="TreeGrafter"/>
</dbReference>
<evidence type="ECO:0000256" key="8">
    <source>
        <dbReference type="ARBA" id="ARBA00023163"/>
    </source>
</evidence>
<keyword evidence="9" id="KW-0539">Nucleus</keyword>
<feature type="domain" description="C2H2-type" evidence="12">
    <location>
        <begin position="588"/>
        <end position="618"/>
    </location>
</feature>
<feature type="compositionally biased region" description="Acidic residues" evidence="11">
    <location>
        <begin position="92"/>
        <end position="104"/>
    </location>
</feature>
<evidence type="ECO:0000256" key="9">
    <source>
        <dbReference type="ARBA" id="ARBA00023242"/>
    </source>
</evidence>
<dbReference type="Gene3D" id="3.30.160.60">
    <property type="entry name" value="Classic Zinc Finger"/>
    <property type="match status" value="7"/>
</dbReference>